<evidence type="ECO:0000313" key="1">
    <source>
        <dbReference type="EMBL" id="KKM74882.1"/>
    </source>
</evidence>
<sequence length="268" mass="30583">MLKEKSLKKIYNPKIDGPIKNFIFDLETIKDVEVLSEIMSREGKQGLHWHGYLYEWEDTWSGFTMTGNTTQPGKARKRNYIEKAIGGKDQFYKGKHEYLKLENLNILEELYLSLGHINAMDFLEEVKTSGVSIKGLMTHHLISQGLIKIDSKGKWEVKNYNECFKAISRRFTFHLKKLTFSKNILKRLEIDRSKLQTKEKGVGLNKEFGSKGRVGPDNILPSLITLVSLGPDVVMIAESLKVLGFSISPKNVRQILKDNFGGLKYAKG</sequence>
<dbReference type="AlphaFoldDB" id="A0A0F9N048"/>
<reference evidence="1" key="1">
    <citation type="journal article" date="2015" name="Nature">
        <title>Complex archaea that bridge the gap between prokaryotes and eukaryotes.</title>
        <authorList>
            <person name="Spang A."/>
            <person name="Saw J.H."/>
            <person name="Jorgensen S.L."/>
            <person name="Zaremba-Niedzwiedzka K."/>
            <person name="Martijn J."/>
            <person name="Lind A.E."/>
            <person name="van Eijk R."/>
            <person name="Schleper C."/>
            <person name="Guy L."/>
            <person name="Ettema T.J."/>
        </authorList>
    </citation>
    <scope>NUCLEOTIDE SEQUENCE</scope>
</reference>
<proteinExistence type="predicted"/>
<gene>
    <name evidence="1" type="ORF">LCGC14_1395860</name>
</gene>
<name>A0A0F9N048_9ZZZZ</name>
<accession>A0A0F9N048</accession>
<protein>
    <submittedName>
        <fullName evidence="1">Uncharacterized protein</fullName>
    </submittedName>
</protein>
<dbReference type="EMBL" id="LAZR01009068">
    <property type="protein sequence ID" value="KKM74882.1"/>
    <property type="molecule type" value="Genomic_DNA"/>
</dbReference>
<comment type="caution">
    <text evidence="1">The sequence shown here is derived from an EMBL/GenBank/DDBJ whole genome shotgun (WGS) entry which is preliminary data.</text>
</comment>
<organism evidence="1">
    <name type="scientific">marine sediment metagenome</name>
    <dbReference type="NCBI Taxonomy" id="412755"/>
    <lineage>
        <taxon>unclassified sequences</taxon>
        <taxon>metagenomes</taxon>
        <taxon>ecological metagenomes</taxon>
    </lineage>
</organism>